<organism evidence="1 2">
    <name type="scientific">Corynebacterium appendicis CIP 107643</name>
    <dbReference type="NCBI Taxonomy" id="1161099"/>
    <lineage>
        <taxon>Bacteria</taxon>
        <taxon>Bacillati</taxon>
        <taxon>Actinomycetota</taxon>
        <taxon>Actinomycetes</taxon>
        <taxon>Mycobacteriales</taxon>
        <taxon>Corynebacteriaceae</taxon>
        <taxon>Corynebacterium</taxon>
    </lineage>
</organism>
<evidence type="ECO:0000313" key="2">
    <source>
        <dbReference type="Proteomes" id="UP000186292"/>
    </source>
</evidence>
<reference evidence="2" key="1">
    <citation type="submission" date="2017-01" db="EMBL/GenBank/DDBJ databases">
        <authorList>
            <person name="Varghese N."/>
            <person name="Submissions S."/>
        </authorList>
    </citation>
    <scope>NUCLEOTIDE SEQUENCE [LARGE SCALE GENOMIC DNA]</scope>
    <source>
        <strain evidence="2">DSM 44531</strain>
    </source>
</reference>
<gene>
    <name evidence="1" type="ORF">SAMN05444817_10393</name>
</gene>
<dbReference type="AlphaFoldDB" id="A0A1N7J0T8"/>
<dbReference type="EMBL" id="FTOF01000003">
    <property type="protein sequence ID" value="SIS42963.1"/>
    <property type="molecule type" value="Genomic_DNA"/>
</dbReference>
<dbReference type="OrthoDB" id="9815928at2"/>
<keyword evidence="2" id="KW-1185">Reference proteome</keyword>
<protein>
    <submittedName>
        <fullName evidence="1">Uncharacterized protein</fullName>
    </submittedName>
</protein>
<proteinExistence type="predicted"/>
<dbReference type="RefSeq" id="WP_159437727.1">
    <property type="nucleotide sequence ID" value="NZ_CP046976.1"/>
</dbReference>
<dbReference type="Proteomes" id="UP000186292">
    <property type="component" value="Unassembled WGS sequence"/>
</dbReference>
<name>A0A1N7J0T8_9CORY</name>
<accession>A0A1N7J0T8</accession>
<evidence type="ECO:0000313" key="1">
    <source>
        <dbReference type="EMBL" id="SIS42963.1"/>
    </source>
</evidence>
<sequence length="46" mass="5272">MKRVDHREKAPRGDLCLVHTEEPMQLEHFAEVSHDELQNGEVTVCG</sequence>